<dbReference type="Proteomes" id="UP000494183">
    <property type="component" value="Unassembled WGS sequence"/>
</dbReference>
<dbReference type="EMBL" id="CADILH010000014">
    <property type="protein sequence ID" value="CAB3939198.1"/>
    <property type="molecule type" value="Genomic_DNA"/>
</dbReference>
<evidence type="ECO:0000313" key="1">
    <source>
        <dbReference type="EMBL" id="CAB3939198.1"/>
    </source>
</evidence>
<dbReference type="InterPro" id="IPR009962">
    <property type="entry name" value="DUF1488"/>
</dbReference>
<evidence type="ECO:0008006" key="3">
    <source>
        <dbReference type="Google" id="ProtNLM"/>
    </source>
</evidence>
<protein>
    <recommendedName>
        <fullName evidence="3">DUF1488 domain-containing protein</fullName>
    </recommendedName>
</protein>
<name>A0A6S7FEK3_9BURK</name>
<organism evidence="1 2">
    <name type="scientific">Achromobacter insolitus</name>
    <dbReference type="NCBI Taxonomy" id="217204"/>
    <lineage>
        <taxon>Bacteria</taxon>
        <taxon>Pseudomonadati</taxon>
        <taxon>Pseudomonadota</taxon>
        <taxon>Betaproteobacteria</taxon>
        <taxon>Burkholderiales</taxon>
        <taxon>Alcaligenaceae</taxon>
        <taxon>Achromobacter</taxon>
    </lineage>
</organism>
<gene>
    <name evidence="1" type="ORF">LMG6000_06113</name>
</gene>
<dbReference type="Pfam" id="PF07369">
    <property type="entry name" value="DUF1488"/>
    <property type="match status" value="1"/>
</dbReference>
<dbReference type="OrthoDB" id="8687764at2"/>
<keyword evidence="2" id="KW-1185">Reference proteome</keyword>
<reference evidence="1 2" key="1">
    <citation type="submission" date="2020-04" db="EMBL/GenBank/DDBJ databases">
        <authorList>
            <person name="De Canck E."/>
        </authorList>
    </citation>
    <scope>NUCLEOTIDE SEQUENCE [LARGE SCALE GENOMIC DNA]</scope>
    <source>
        <strain evidence="1 2">LMG 6000</strain>
    </source>
</reference>
<sequence>MKFTKETKARVQGDAILFELETAGVTRPFEISGDVLRRRFGAKDDSAPELLQAFEGAAQAVRDVAHRAQWVPSEERIELGAGDFEER</sequence>
<proteinExistence type="predicted"/>
<dbReference type="RefSeq" id="WP_042795542.1">
    <property type="nucleotide sequence ID" value="NZ_CADILH010000014.1"/>
</dbReference>
<dbReference type="AlphaFoldDB" id="A0A6S7FEK3"/>
<accession>A0A6S7FEK3</accession>
<evidence type="ECO:0000313" key="2">
    <source>
        <dbReference type="Proteomes" id="UP000494183"/>
    </source>
</evidence>